<feature type="transmembrane region" description="Helical" evidence="7">
    <location>
        <begin position="53"/>
        <end position="73"/>
    </location>
</feature>
<comment type="caution">
    <text evidence="8">The sequence shown here is derived from an EMBL/GenBank/DDBJ whole genome shotgun (WGS) entry which is preliminary data.</text>
</comment>
<feature type="transmembrane region" description="Helical" evidence="7">
    <location>
        <begin position="149"/>
        <end position="174"/>
    </location>
</feature>
<evidence type="ECO:0000313" key="9">
    <source>
        <dbReference type="Proteomes" id="UP000517916"/>
    </source>
</evidence>
<keyword evidence="5 7" id="KW-1133">Transmembrane helix</keyword>
<feature type="transmembrane region" description="Helical" evidence="7">
    <location>
        <begin position="262"/>
        <end position="283"/>
    </location>
</feature>
<accession>A0ABR6BQZ3</accession>
<dbReference type="PANTHER" id="PTHR23513">
    <property type="entry name" value="INTEGRAL MEMBRANE EFFLUX PROTEIN-RELATED"/>
    <property type="match status" value="1"/>
</dbReference>
<feature type="transmembrane region" description="Helical" evidence="7">
    <location>
        <begin position="313"/>
        <end position="333"/>
    </location>
</feature>
<evidence type="ECO:0000256" key="7">
    <source>
        <dbReference type="SAM" id="Phobius"/>
    </source>
</evidence>
<dbReference type="Pfam" id="PF05977">
    <property type="entry name" value="MFS_3"/>
    <property type="match status" value="1"/>
</dbReference>
<protein>
    <submittedName>
        <fullName evidence="8">MFS family permease</fullName>
    </submittedName>
</protein>
<feature type="transmembrane region" description="Helical" evidence="7">
    <location>
        <begin position="85"/>
        <end position="106"/>
    </location>
</feature>
<evidence type="ECO:0000256" key="6">
    <source>
        <dbReference type="ARBA" id="ARBA00023136"/>
    </source>
</evidence>
<sequence length="414" mass="42462">MTAGPTLFMDLRPLRESPAFRRLWLGSALSSTGGVMTTFAVSLQVFMLTGSSLAVGAVGLATALPGIVFGLLGGAIADAVDRRKLVLVTNSAMAVVSALLAVQAFAGLNQLWPLYTLVAVQSVLNTVNSPARSTFVPRLLSPERLPAGIVLSMFTFHLSVTVGPTLAGLVTAAWGLKLCYLLDAVSFAAALYGVFRLPPMPPEGGATRASLRSVGDGLRFIRRSKVLTGAFLSDMNAMVLGIPIAVFPAINAERFGGSAQTLGLLTAAVAAGGVLGTVLSGPVRRVSRHGLGMLVAGSVWGLALAGFGLAHDLWLALTLLGLAGAADVLSVVFRSTMVQVSTPDGYRGRISAAEYVVGGVCPQLGNFRAGAVGSLTSSGFSVVSGGLATVLGSALIGLALPAFTRYRASREPAH</sequence>
<keyword evidence="6 7" id="KW-0472">Membrane</keyword>
<dbReference type="PANTHER" id="PTHR23513:SF9">
    <property type="entry name" value="ENTEROBACTIN EXPORTER ENTS"/>
    <property type="match status" value="1"/>
</dbReference>
<gene>
    <name evidence="8" type="ORF">BC739_006515</name>
</gene>
<evidence type="ECO:0000256" key="4">
    <source>
        <dbReference type="ARBA" id="ARBA00022692"/>
    </source>
</evidence>
<dbReference type="Proteomes" id="UP000517916">
    <property type="component" value="Unassembled WGS sequence"/>
</dbReference>
<dbReference type="CDD" id="cd06173">
    <property type="entry name" value="MFS_MefA_like"/>
    <property type="match status" value="1"/>
</dbReference>
<dbReference type="InterPro" id="IPR010290">
    <property type="entry name" value="TM_effector"/>
</dbReference>
<evidence type="ECO:0000256" key="2">
    <source>
        <dbReference type="ARBA" id="ARBA00022448"/>
    </source>
</evidence>
<feature type="transmembrane region" description="Helical" evidence="7">
    <location>
        <begin position="290"/>
        <end position="307"/>
    </location>
</feature>
<comment type="subcellular location">
    <subcellularLocation>
        <location evidence="1">Cell inner membrane</location>
        <topology evidence="1">Multi-pass membrane protein</topology>
    </subcellularLocation>
</comment>
<name>A0ABR6BQZ3_9PSEU</name>
<keyword evidence="4 7" id="KW-0812">Transmembrane</keyword>
<evidence type="ECO:0000256" key="3">
    <source>
        <dbReference type="ARBA" id="ARBA00022475"/>
    </source>
</evidence>
<dbReference type="SUPFAM" id="SSF103473">
    <property type="entry name" value="MFS general substrate transporter"/>
    <property type="match status" value="1"/>
</dbReference>
<proteinExistence type="predicted"/>
<dbReference type="RefSeq" id="WP_025361915.1">
    <property type="nucleotide sequence ID" value="NZ_BAAABQ010000022.1"/>
</dbReference>
<feature type="transmembrane region" description="Helical" evidence="7">
    <location>
        <begin position="226"/>
        <end position="250"/>
    </location>
</feature>
<feature type="transmembrane region" description="Helical" evidence="7">
    <location>
        <begin position="23"/>
        <end position="47"/>
    </location>
</feature>
<keyword evidence="9" id="KW-1185">Reference proteome</keyword>
<reference evidence="8 9" key="1">
    <citation type="submission" date="2020-08" db="EMBL/GenBank/DDBJ databases">
        <title>Genomic Encyclopedia of Archaeal and Bacterial Type Strains, Phase II (KMG-II): from individual species to whole genera.</title>
        <authorList>
            <person name="Goeker M."/>
        </authorList>
    </citation>
    <scope>NUCLEOTIDE SEQUENCE [LARGE SCALE GENOMIC DNA]</scope>
    <source>
        <strain evidence="8 9">DSM 43850</strain>
    </source>
</reference>
<dbReference type="EMBL" id="JACJID010000005">
    <property type="protein sequence ID" value="MBA8929297.1"/>
    <property type="molecule type" value="Genomic_DNA"/>
</dbReference>
<keyword evidence="2" id="KW-0813">Transport</keyword>
<evidence type="ECO:0000256" key="1">
    <source>
        <dbReference type="ARBA" id="ARBA00004429"/>
    </source>
</evidence>
<keyword evidence="3" id="KW-1003">Cell membrane</keyword>
<evidence type="ECO:0000313" key="8">
    <source>
        <dbReference type="EMBL" id="MBA8929297.1"/>
    </source>
</evidence>
<dbReference type="InterPro" id="IPR036259">
    <property type="entry name" value="MFS_trans_sf"/>
</dbReference>
<evidence type="ECO:0000256" key="5">
    <source>
        <dbReference type="ARBA" id="ARBA00022989"/>
    </source>
</evidence>
<organism evidence="8 9">
    <name type="scientific">Kutzneria viridogrisea</name>
    <dbReference type="NCBI Taxonomy" id="47990"/>
    <lineage>
        <taxon>Bacteria</taxon>
        <taxon>Bacillati</taxon>
        <taxon>Actinomycetota</taxon>
        <taxon>Actinomycetes</taxon>
        <taxon>Pseudonocardiales</taxon>
        <taxon>Pseudonocardiaceae</taxon>
        <taxon>Kutzneria</taxon>
    </lineage>
</organism>
<dbReference type="Gene3D" id="1.20.1250.20">
    <property type="entry name" value="MFS general substrate transporter like domains"/>
    <property type="match status" value="1"/>
</dbReference>